<feature type="signal peptide" evidence="1">
    <location>
        <begin position="1"/>
        <end position="23"/>
    </location>
</feature>
<protein>
    <submittedName>
        <fullName evidence="2">Uncharacterized protein</fullName>
    </submittedName>
</protein>
<accession>A0A4U1C6X1</accession>
<keyword evidence="1" id="KW-0732">Signal</keyword>
<organism evidence="2 3">
    <name type="scientific">Pedobacter cryotolerans</name>
    <dbReference type="NCBI Taxonomy" id="2571270"/>
    <lineage>
        <taxon>Bacteria</taxon>
        <taxon>Pseudomonadati</taxon>
        <taxon>Bacteroidota</taxon>
        <taxon>Sphingobacteriia</taxon>
        <taxon>Sphingobacteriales</taxon>
        <taxon>Sphingobacteriaceae</taxon>
        <taxon>Pedobacter</taxon>
    </lineage>
</organism>
<dbReference type="OrthoDB" id="5982726at2"/>
<feature type="chain" id="PRO_5020676763" evidence="1">
    <location>
        <begin position="24"/>
        <end position="346"/>
    </location>
</feature>
<evidence type="ECO:0000313" key="3">
    <source>
        <dbReference type="Proteomes" id="UP000310477"/>
    </source>
</evidence>
<reference evidence="2 3" key="1">
    <citation type="submission" date="2019-04" db="EMBL/GenBank/DDBJ databases">
        <title>Pedobacter sp. AR-2-6 sp. nov., isolated from Arctic soil.</title>
        <authorList>
            <person name="Dahal R.H."/>
            <person name="Kim D.-U."/>
        </authorList>
    </citation>
    <scope>NUCLEOTIDE SEQUENCE [LARGE SCALE GENOMIC DNA]</scope>
    <source>
        <strain evidence="2 3">AR-2-6</strain>
    </source>
</reference>
<evidence type="ECO:0000313" key="2">
    <source>
        <dbReference type="EMBL" id="TKC01174.1"/>
    </source>
</evidence>
<sequence>MKNIFIKWPIAILFIASNLSLSAQIVKPSTITKKPGNLAVQNIQEKTSNEPLKHSYANGVSNDYLGAATDYQISAAPALSDFRLWFKNGDHKVRAIGVLQDNGGMLAKYSDQNGDDPFRVAAQWINVPGATGGTVTAAGSGTFNIQLPPKPVNTTLVISGFSFERQLGTDNNIRTISIKMDQEKAVAQVSFIDDQREDYRSIIEPTMTSGVLMVVPFGTLVGIGSTGEAVITKMLNDGKSTARPYTATIQYAYIPNSRIKTNGAVSGTGRTSNMQGQIPNRGPIAYRGFVLRFNNSDHHLLGFGIHIHGMTKFPGQLNGAETLPITYQDNNTDDPIQWYVDYSLLQ</sequence>
<name>A0A4U1C6X1_9SPHI</name>
<dbReference type="RefSeq" id="WP_136876302.1">
    <property type="nucleotide sequence ID" value="NZ_SWBO01000004.1"/>
</dbReference>
<dbReference type="AlphaFoldDB" id="A0A4U1C6X1"/>
<dbReference type="Proteomes" id="UP000310477">
    <property type="component" value="Unassembled WGS sequence"/>
</dbReference>
<dbReference type="EMBL" id="SWBO01000004">
    <property type="protein sequence ID" value="TKC01174.1"/>
    <property type="molecule type" value="Genomic_DNA"/>
</dbReference>
<proteinExistence type="predicted"/>
<keyword evidence="3" id="KW-1185">Reference proteome</keyword>
<gene>
    <name evidence="2" type="ORF">FA045_07975</name>
</gene>
<comment type="caution">
    <text evidence="2">The sequence shown here is derived from an EMBL/GenBank/DDBJ whole genome shotgun (WGS) entry which is preliminary data.</text>
</comment>
<evidence type="ECO:0000256" key="1">
    <source>
        <dbReference type="SAM" id="SignalP"/>
    </source>
</evidence>